<reference evidence="11" key="1">
    <citation type="submission" date="2016-10" db="EMBL/GenBank/DDBJ databases">
        <authorList>
            <person name="Varghese N."/>
            <person name="Submissions S."/>
        </authorList>
    </citation>
    <scope>NUCLEOTIDE SEQUENCE [LARGE SCALE GENOMIC DNA]</scope>
    <source>
        <strain evidence="11">DSM 19113</strain>
    </source>
</reference>
<feature type="transmembrane region" description="Helical" evidence="8">
    <location>
        <begin position="200"/>
        <end position="223"/>
    </location>
</feature>
<keyword evidence="2" id="KW-0813">Transport</keyword>
<evidence type="ECO:0000256" key="6">
    <source>
        <dbReference type="ARBA" id="ARBA00022989"/>
    </source>
</evidence>
<dbReference type="PANTHER" id="PTHR43495:SF2">
    <property type="entry name" value="D-SERINE_D-ALANINE_GLYCINE TRANSPORTER"/>
    <property type="match status" value="1"/>
</dbReference>
<keyword evidence="3" id="KW-1003">Cell membrane</keyword>
<dbReference type="InterPro" id="IPR004841">
    <property type="entry name" value="AA-permease/SLC12A_dom"/>
</dbReference>
<feature type="transmembrane region" description="Helical" evidence="8">
    <location>
        <begin position="20"/>
        <end position="38"/>
    </location>
</feature>
<sequence length="447" mass="49049">MSNEKQGFARTLSHRHVAMIALGGTIGTGLFLGAGSSISKAGPAILLVYIITGLFVFAMMRALGELLISDDSKPVFIDFMTQYLGKKAGFVLGWTYWIGWIVIAMTELTAIGTYMHYWFPDMPTWPWELAFLVALYLVNIIAVKAFGEAEFWFSMIKIIAICAMIGTGLILALGHVKTSMGTTEFSTLWSHGLVANHGNTLLAAFQMAFFSFLGVEFVGVTAAETKDPLQTIPRAINSIVFRILVFYIGALSAIMIIQPWTNYKAGESPFVQVFSGIGIQSAAAIINFVVLTAAASAINSAFFTTGRMLYSLAGPKSRFGRLDRNHIPRAAINLSTLIVGLSVVVNYFFPTDAFNLISSTASAAFLIIYMALMVTHLVYKKQVKEGNVSGTKMFKLPFSPWSDYLTIIFLGLIFILMLITKATMFTTILSIIWIVFLAIVAQIKIKD</sequence>
<keyword evidence="11" id="KW-1185">Reference proteome</keyword>
<feature type="transmembrane region" description="Helical" evidence="8">
    <location>
        <begin position="129"/>
        <end position="146"/>
    </location>
</feature>
<dbReference type="STRING" id="283737.SAMN05660453_0528"/>
<feature type="transmembrane region" description="Helical" evidence="8">
    <location>
        <begin position="235"/>
        <end position="257"/>
    </location>
</feature>
<keyword evidence="6 8" id="KW-1133">Transmembrane helix</keyword>
<keyword evidence="4 8" id="KW-0812">Transmembrane</keyword>
<dbReference type="PIRSF" id="PIRSF006060">
    <property type="entry name" value="AA_transporter"/>
    <property type="match status" value="1"/>
</dbReference>
<feature type="transmembrane region" description="Helical" evidence="8">
    <location>
        <begin position="158"/>
        <end position="180"/>
    </location>
</feature>
<evidence type="ECO:0000259" key="9">
    <source>
        <dbReference type="Pfam" id="PF00324"/>
    </source>
</evidence>
<keyword evidence="5" id="KW-0029">Amino-acid transport</keyword>
<evidence type="ECO:0000256" key="7">
    <source>
        <dbReference type="ARBA" id="ARBA00023136"/>
    </source>
</evidence>
<proteinExistence type="predicted"/>
<feature type="transmembrane region" description="Helical" evidence="8">
    <location>
        <begin position="400"/>
        <end position="419"/>
    </location>
</feature>
<dbReference type="EMBL" id="FOLI01000001">
    <property type="protein sequence ID" value="SFB87852.1"/>
    <property type="molecule type" value="Genomic_DNA"/>
</dbReference>
<dbReference type="GO" id="GO:0006865">
    <property type="term" value="P:amino acid transport"/>
    <property type="evidence" value="ECO:0007669"/>
    <property type="project" value="UniProtKB-KW"/>
</dbReference>
<dbReference type="GO" id="GO:0005886">
    <property type="term" value="C:plasma membrane"/>
    <property type="evidence" value="ECO:0007669"/>
    <property type="project" value="UniProtKB-SubCell"/>
</dbReference>
<evidence type="ECO:0000256" key="3">
    <source>
        <dbReference type="ARBA" id="ARBA00022475"/>
    </source>
</evidence>
<comment type="subcellular location">
    <subcellularLocation>
        <location evidence="1">Cell membrane</location>
        <topology evidence="1">Multi-pass membrane protein</topology>
    </subcellularLocation>
</comment>
<evidence type="ECO:0000256" key="2">
    <source>
        <dbReference type="ARBA" id="ARBA00022448"/>
    </source>
</evidence>
<dbReference type="Proteomes" id="UP000199376">
    <property type="component" value="Unassembled WGS sequence"/>
</dbReference>
<feature type="transmembrane region" description="Helical" evidence="8">
    <location>
        <begin position="361"/>
        <end position="379"/>
    </location>
</feature>
<dbReference type="PANTHER" id="PTHR43495">
    <property type="entry name" value="GABA PERMEASE"/>
    <property type="match status" value="1"/>
</dbReference>
<organism evidence="10 11">
    <name type="scientific">Fructobacillus durionis</name>
    <dbReference type="NCBI Taxonomy" id="283737"/>
    <lineage>
        <taxon>Bacteria</taxon>
        <taxon>Bacillati</taxon>
        <taxon>Bacillota</taxon>
        <taxon>Bacilli</taxon>
        <taxon>Lactobacillales</taxon>
        <taxon>Lactobacillaceae</taxon>
        <taxon>Fructobacillus</taxon>
    </lineage>
</organism>
<feature type="transmembrane region" description="Helical" evidence="8">
    <location>
        <begin position="89"/>
        <end position="117"/>
    </location>
</feature>
<keyword evidence="7 8" id="KW-0472">Membrane</keyword>
<feature type="transmembrane region" description="Helical" evidence="8">
    <location>
        <begin position="277"/>
        <end position="310"/>
    </location>
</feature>
<evidence type="ECO:0000256" key="5">
    <source>
        <dbReference type="ARBA" id="ARBA00022970"/>
    </source>
</evidence>
<evidence type="ECO:0000256" key="8">
    <source>
        <dbReference type="SAM" id="Phobius"/>
    </source>
</evidence>
<dbReference type="Pfam" id="PF00324">
    <property type="entry name" value="AA_permease"/>
    <property type="match status" value="1"/>
</dbReference>
<evidence type="ECO:0000256" key="1">
    <source>
        <dbReference type="ARBA" id="ARBA00004651"/>
    </source>
</evidence>
<accession>A0A1I1EMH3</accession>
<evidence type="ECO:0000313" key="10">
    <source>
        <dbReference type="EMBL" id="SFB87852.1"/>
    </source>
</evidence>
<gene>
    <name evidence="10" type="ORF">SAMN05660453_0528</name>
</gene>
<dbReference type="RefSeq" id="WP_091501731.1">
    <property type="nucleotide sequence ID" value="NZ_FOLI01000001.1"/>
</dbReference>
<evidence type="ECO:0000313" key="11">
    <source>
        <dbReference type="Proteomes" id="UP000199376"/>
    </source>
</evidence>
<dbReference type="OrthoDB" id="9780162at2"/>
<name>A0A1I1EMH3_9LACO</name>
<feature type="transmembrane region" description="Helical" evidence="8">
    <location>
        <begin position="330"/>
        <end position="349"/>
    </location>
</feature>
<feature type="domain" description="Amino acid permease/ SLC12A" evidence="9">
    <location>
        <begin position="16"/>
        <end position="446"/>
    </location>
</feature>
<dbReference type="FunFam" id="1.20.1740.10:FF:000001">
    <property type="entry name" value="Amino acid permease"/>
    <property type="match status" value="1"/>
</dbReference>
<dbReference type="AlphaFoldDB" id="A0A1I1EMH3"/>
<protein>
    <submittedName>
        <fullName evidence="10">Amino acid transporter, AAT family</fullName>
    </submittedName>
</protein>
<feature type="transmembrane region" description="Helical" evidence="8">
    <location>
        <begin position="44"/>
        <end position="68"/>
    </location>
</feature>
<dbReference type="Gene3D" id="1.20.1740.10">
    <property type="entry name" value="Amino acid/polyamine transporter I"/>
    <property type="match status" value="1"/>
</dbReference>
<feature type="transmembrane region" description="Helical" evidence="8">
    <location>
        <begin position="425"/>
        <end position="443"/>
    </location>
</feature>
<evidence type="ECO:0000256" key="4">
    <source>
        <dbReference type="ARBA" id="ARBA00022692"/>
    </source>
</evidence>
<dbReference type="GO" id="GO:0055085">
    <property type="term" value="P:transmembrane transport"/>
    <property type="evidence" value="ECO:0007669"/>
    <property type="project" value="InterPro"/>
</dbReference>